<evidence type="ECO:0000313" key="9">
    <source>
        <dbReference type="EMBL" id="KAF2795964.1"/>
    </source>
</evidence>
<sequence length="484" mass="53850">MNKYNFLCLLYVTCGSIFYGYDSGCTTSILGYPAFIKYYHLDSTLIGAFGSAYYGGAVIGMASNWFLPDRIGRLRSIQIACTIGIIGIAMQTGASTFAVFCTGRIIGGYASGVIFSLAPTYASEISPPEWRGRVGGMFSIMVNASYMITEWIGLGLSFVPGDSAWRLLLGLQLVPSVGMLIGSFWMPFSPRWLALRGRYEECLEVLKKMHGSEQDDEFYLVEYHQIKSQIEFEKEEKLGFKAVIRRPSYRKRLYLVATLAFFMMMTGIIAIQNYQVIVYGKLGMTNTMALTLTAVWGTLATFSAVMTTFYFDKLGRKPVIYISYGFQITGCVLVVALWARYEAGNSTNTAMGKGVIGTMYLVCLGFSGPMNAFIATYPAEIMPTCIRSAGVATAYVVMHTMIIVIVQITPLALDSISWRFFLIFLVANVVFVVILYIFYPETKGKTLEEMSALFGDEIVETLEEAGVHLKEEKQKTEYIEKPLA</sequence>
<dbReference type="PROSITE" id="PS50850">
    <property type="entry name" value="MFS"/>
    <property type="match status" value="1"/>
</dbReference>
<gene>
    <name evidence="9" type="ORF">K505DRAFT_238794</name>
</gene>
<evidence type="ECO:0000256" key="5">
    <source>
        <dbReference type="ARBA" id="ARBA00022989"/>
    </source>
</evidence>
<dbReference type="InterPro" id="IPR003663">
    <property type="entry name" value="Sugar/inositol_transpt"/>
</dbReference>
<dbReference type="InterPro" id="IPR020846">
    <property type="entry name" value="MFS_dom"/>
</dbReference>
<feature type="transmembrane region" description="Helical" evidence="7">
    <location>
        <begin position="389"/>
        <end position="408"/>
    </location>
</feature>
<dbReference type="SUPFAM" id="SSF103473">
    <property type="entry name" value="MFS general substrate transporter"/>
    <property type="match status" value="1"/>
</dbReference>
<keyword evidence="3" id="KW-0813">Transport</keyword>
<dbReference type="InterPro" id="IPR036259">
    <property type="entry name" value="MFS_trans_sf"/>
</dbReference>
<dbReference type="PANTHER" id="PTHR48022">
    <property type="entry name" value="PLASTIDIC GLUCOSE TRANSPORTER 4"/>
    <property type="match status" value="1"/>
</dbReference>
<dbReference type="GO" id="GO:0016020">
    <property type="term" value="C:membrane"/>
    <property type="evidence" value="ECO:0007669"/>
    <property type="project" value="UniProtKB-SubCell"/>
</dbReference>
<dbReference type="Proteomes" id="UP000799757">
    <property type="component" value="Unassembled WGS sequence"/>
</dbReference>
<feature type="transmembrane region" description="Helical" evidence="7">
    <location>
        <begin position="318"/>
        <end position="339"/>
    </location>
</feature>
<keyword evidence="10" id="KW-1185">Reference proteome</keyword>
<dbReference type="OrthoDB" id="6612291at2759"/>
<dbReference type="AlphaFoldDB" id="A0A6A6XIE2"/>
<evidence type="ECO:0000256" key="4">
    <source>
        <dbReference type="ARBA" id="ARBA00022692"/>
    </source>
</evidence>
<dbReference type="EMBL" id="MU001843">
    <property type="protein sequence ID" value="KAF2795964.1"/>
    <property type="molecule type" value="Genomic_DNA"/>
</dbReference>
<keyword evidence="6 7" id="KW-0472">Membrane</keyword>
<feature type="domain" description="Major facilitator superfamily (MFS) profile" evidence="8">
    <location>
        <begin position="8"/>
        <end position="443"/>
    </location>
</feature>
<comment type="subcellular location">
    <subcellularLocation>
        <location evidence="1">Membrane</location>
        <topology evidence="1">Multi-pass membrane protein</topology>
    </subcellularLocation>
</comment>
<keyword evidence="4 7" id="KW-0812">Transmembrane</keyword>
<feature type="transmembrane region" description="Helical" evidence="7">
    <location>
        <begin position="134"/>
        <end position="159"/>
    </location>
</feature>
<evidence type="ECO:0000256" key="6">
    <source>
        <dbReference type="ARBA" id="ARBA00023136"/>
    </source>
</evidence>
<feature type="transmembrane region" description="Helical" evidence="7">
    <location>
        <begin position="106"/>
        <end position="122"/>
    </location>
</feature>
<feature type="transmembrane region" description="Helical" evidence="7">
    <location>
        <begin position="44"/>
        <end position="67"/>
    </location>
</feature>
<reference evidence="9" key="1">
    <citation type="journal article" date="2020" name="Stud. Mycol.">
        <title>101 Dothideomycetes genomes: a test case for predicting lifestyles and emergence of pathogens.</title>
        <authorList>
            <person name="Haridas S."/>
            <person name="Albert R."/>
            <person name="Binder M."/>
            <person name="Bloem J."/>
            <person name="Labutti K."/>
            <person name="Salamov A."/>
            <person name="Andreopoulos B."/>
            <person name="Baker S."/>
            <person name="Barry K."/>
            <person name="Bills G."/>
            <person name="Bluhm B."/>
            <person name="Cannon C."/>
            <person name="Castanera R."/>
            <person name="Culley D."/>
            <person name="Daum C."/>
            <person name="Ezra D."/>
            <person name="Gonzalez J."/>
            <person name="Henrissat B."/>
            <person name="Kuo A."/>
            <person name="Liang C."/>
            <person name="Lipzen A."/>
            <person name="Lutzoni F."/>
            <person name="Magnuson J."/>
            <person name="Mondo S."/>
            <person name="Nolan M."/>
            <person name="Ohm R."/>
            <person name="Pangilinan J."/>
            <person name="Park H.-J."/>
            <person name="Ramirez L."/>
            <person name="Alfaro M."/>
            <person name="Sun H."/>
            <person name="Tritt A."/>
            <person name="Yoshinaga Y."/>
            <person name="Zwiers L.-H."/>
            <person name="Turgeon B."/>
            <person name="Goodwin S."/>
            <person name="Spatafora J."/>
            <person name="Crous P."/>
            <person name="Grigoriev I."/>
        </authorList>
    </citation>
    <scope>NUCLEOTIDE SEQUENCE</scope>
    <source>
        <strain evidence="9">CBS 109.77</strain>
    </source>
</reference>
<feature type="transmembrane region" description="Helical" evidence="7">
    <location>
        <begin position="253"/>
        <end position="277"/>
    </location>
</feature>
<dbReference type="PANTHER" id="PTHR48022:SF11">
    <property type="entry name" value="MONOSACCHARIDE TRANSPORTER (HXT8), PUTATIVE (AFU_ORTHOLOGUE AFUA_2G08120)-RELATED"/>
    <property type="match status" value="1"/>
</dbReference>
<evidence type="ECO:0000256" key="3">
    <source>
        <dbReference type="ARBA" id="ARBA00022448"/>
    </source>
</evidence>
<evidence type="ECO:0000256" key="7">
    <source>
        <dbReference type="SAM" id="Phobius"/>
    </source>
</evidence>
<feature type="transmembrane region" description="Helical" evidence="7">
    <location>
        <begin position="359"/>
        <end position="377"/>
    </location>
</feature>
<feature type="transmembrane region" description="Helical" evidence="7">
    <location>
        <begin position="165"/>
        <end position="188"/>
    </location>
</feature>
<evidence type="ECO:0000256" key="1">
    <source>
        <dbReference type="ARBA" id="ARBA00004141"/>
    </source>
</evidence>
<protein>
    <submittedName>
        <fullName evidence="9">MFS transporter</fullName>
    </submittedName>
</protein>
<dbReference type="Pfam" id="PF00083">
    <property type="entry name" value="Sugar_tr"/>
    <property type="match status" value="1"/>
</dbReference>
<dbReference type="InterPro" id="IPR005828">
    <property type="entry name" value="MFS_sugar_transport-like"/>
</dbReference>
<evidence type="ECO:0000313" key="10">
    <source>
        <dbReference type="Proteomes" id="UP000799757"/>
    </source>
</evidence>
<feature type="transmembrane region" description="Helical" evidence="7">
    <location>
        <begin position="79"/>
        <end position="100"/>
    </location>
</feature>
<organism evidence="9 10">
    <name type="scientific">Melanomma pulvis-pyrius CBS 109.77</name>
    <dbReference type="NCBI Taxonomy" id="1314802"/>
    <lineage>
        <taxon>Eukaryota</taxon>
        <taxon>Fungi</taxon>
        <taxon>Dikarya</taxon>
        <taxon>Ascomycota</taxon>
        <taxon>Pezizomycotina</taxon>
        <taxon>Dothideomycetes</taxon>
        <taxon>Pleosporomycetidae</taxon>
        <taxon>Pleosporales</taxon>
        <taxon>Melanommataceae</taxon>
        <taxon>Melanomma</taxon>
    </lineage>
</organism>
<comment type="similarity">
    <text evidence="2">Belongs to the major facilitator superfamily. Sugar transporter (TC 2.A.1.1) family.</text>
</comment>
<dbReference type="InterPro" id="IPR050360">
    <property type="entry name" value="MFS_Sugar_Transporters"/>
</dbReference>
<evidence type="ECO:0000259" key="8">
    <source>
        <dbReference type="PROSITE" id="PS50850"/>
    </source>
</evidence>
<dbReference type="Gene3D" id="1.20.1250.20">
    <property type="entry name" value="MFS general substrate transporter like domains"/>
    <property type="match status" value="1"/>
</dbReference>
<evidence type="ECO:0000256" key="2">
    <source>
        <dbReference type="ARBA" id="ARBA00010992"/>
    </source>
</evidence>
<feature type="transmembrane region" description="Helical" evidence="7">
    <location>
        <begin position="289"/>
        <end position="311"/>
    </location>
</feature>
<name>A0A6A6XIE2_9PLEO</name>
<dbReference type="PRINTS" id="PR00171">
    <property type="entry name" value="SUGRTRNSPORT"/>
</dbReference>
<proteinExistence type="inferred from homology"/>
<feature type="transmembrane region" description="Helical" evidence="7">
    <location>
        <begin position="420"/>
        <end position="439"/>
    </location>
</feature>
<accession>A0A6A6XIE2</accession>
<keyword evidence="5 7" id="KW-1133">Transmembrane helix</keyword>
<dbReference type="GO" id="GO:0005351">
    <property type="term" value="F:carbohydrate:proton symporter activity"/>
    <property type="evidence" value="ECO:0007669"/>
    <property type="project" value="TreeGrafter"/>
</dbReference>